<dbReference type="RefSeq" id="WP_011612390.1">
    <property type="nucleotide sequence ID" value="NC_008312.1"/>
</dbReference>
<comment type="subcellular location">
    <subcellularLocation>
        <location evidence="1">Membrane</location>
        <topology evidence="1">Single-pass membrane protein</topology>
    </subcellularLocation>
</comment>
<dbReference type="Gene3D" id="3.30.70.1230">
    <property type="entry name" value="Nucleotide cyclase"/>
    <property type="match status" value="1"/>
</dbReference>
<dbReference type="Gene3D" id="3.30.450.40">
    <property type="match status" value="1"/>
</dbReference>
<dbReference type="GO" id="GO:0004672">
    <property type="term" value="F:protein kinase activity"/>
    <property type="evidence" value="ECO:0007669"/>
    <property type="project" value="InterPro"/>
</dbReference>
<dbReference type="PROSITE" id="PS50125">
    <property type="entry name" value="GUANYLATE_CYCLASE_2"/>
    <property type="match status" value="1"/>
</dbReference>
<dbReference type="KEGG" id="ter:Tery_2857"/>
<dbReference type="PANTHER" id="PTHR43642:SF1">
    <property type="entry name" value="HYBRID SIGNAL TRANSDUCTION HISTIDINE KINASE G"/>
    <property type="match status" value="1"/>
</dbReference>
<gene>
    <name evidence="4" type="ordered locus">Tery_2857</name>
</gene>
<evidence type="ECO:0000259" key="2">
    <source>
        <dbReference type="PROSITE" id="PS50011"/>
    </source>
</evidence>
<dbReference type="Pfam" id="PF13191">
    <property type="entry name" value="AAA_16"/>
    <property type="match status" value="1"/>
</dbReference>
<protein>
    <submittedName>
        <fullName evidence="4">Adenylate/guanylate cyclase</fullName>
    </submittedName>
</protein>
<dbReference type="OrthoDB" id="573511at2"/>
<dbReference type="Gene3D" id="3.40.50.300">
    <property type="entry name" value="P-loop containing nucleotide triphosphate hydrolases"/>
    <property type="match status" value="1"/>
</dbReference>
<dbReference type="InterPro" id="IPR029016">
    <property type="entry name" value="GAF-like_dom_sf"/>
</dbReference>
<dbReference type="eggNOG" id="COG2203">
    <property type="taxonomic scope" value="Bacteria"/>
</dbReference>
<feature type="domain" description="Guanylate cyclase" evidence="3">
    <location>
        <begin position="1567"/>
        <end position="1693"/>
    </location>
</feature>
<dbReference type="HOGENOM" id="CLU_000445_34_2_3"/>
<accession>Q110P3</accession>
<dbReference type="InterPro" id="IPR053159">
    <property type="entry name" value="Hybrid_Histidine_Kinase"/>
</dbReference>
<dbReference type="STRING" id="203124.Tery_2857"/>
<dbReference type="SUPFAM" id="SSF56112">
    <property type="entry name" value="Protein kinase-like (PK-like)"/>
    <property type="match status" value="1"/>
</dbReference>
<dbReference type="Pfam" id="PF00211">
    <property type="entry name" value="Guanylate_cyc"/>
    <property type="match status" value="1"/>
</dbReference>
<dbReference type="InterPro" id="IPR000719">
    <property type="entry name" value="Prot_kinase_dom"/>
</dbReference>
<dbReference type="InterPro" id="IPR029787">
    <property type="entry name" value="Nucleotide_cyclase"/>
</dbReference>
<reference evidence="4" key="1">
    <citation type="submission" date="2006-06" db="EMBL/GenBank/DDBJ databases">
        <title>Complete sequence of Trichodesmium erythraeum IMS101.</title>
        <authorList>
            <consortium name="US DOE Joint Genome Institute"/>
            <person name="Copeland A."/>
            <person name="Lucas S."/>
            <person name="Lapidus A."/>
            <person name="Barry K."/>
            <person name="Detter J.C."/>
            <person name="Glavina del Rio T."/>
            <person name="Hammon N."/>
            <person name="Israni S."/>
            <person name="Dalin E."/>
            <person name="Tice H."/>
            <person name="Pitluck S."/>
            <person name="Kiss H."/>
            <person name="Munk A.C."/>
            <person name="Brettin T."/>
            <person name="Bruce D."/>
            <person name="Han C."/>
            <person name="Tapia R."/>
            <person name="Gilna P."/>
            <person name="Schmutz J."/>
            <person name="Larimer F."/>
            <person name="Land M."/>
            <person name="Hauser L."/>
            <person name="Kyrpides N."/>
            <person name="Kim E."/>
            <person name="Richardson P."/>
        </authorList>
    </citation>
    <scope>NUCLEOTIDE SEQUENCE [LARGE SCALE GENOMIC DNA]</scope>
    <source>
        <strain evidence="4">IMS101</strain>
    </source>
</reference>
<dbReference type="InterPro" id="IPR027417">
    <property type="entry name" value="P-loop_NTPase"/>
</dbReference>
<dbReference type="InterPro" id="IPR041664">
    <property type="entry name" value="AAA_16"/>
</dbReference>
<proteinExistence type="predicted"/>
<dbReference type="GO" id="GO:0004016">
    <property type="term" value="F:adenylate cyclase activity"/>
    <property type="evidence" value="ECO:0007669"/>
    <property type="project" value="UniProtKB-ARBA"/>
</dbReference>
<dbReference type="GO" id="GO:0016020">
    <property type="term" value="C:membrane"/>
    <property type="evidence" value="ECO:0007669"/>
    <property type="project" value="UniProtKB-SubCell"/>
</dbReference>
<dbReference type="CDD" id="cd07302">
    <property type="entry name" value="CHD"/>
    <property type="match status" value="1"/>
</dbReference>
<dbReference type="Gene3D" id="3.30.200.20">
    <property type="entry name" value="Phosphorylase Kinase, domain 1"/>
    <property type="match status" value="1"/>
</dbReference>
<dbReference type="InterPro" id="IPR001054">
    <property type="entry name" value="A/G_cyclase"/>
</dbReference>
<dbReference type="eggNOG" id="COG0515">
    <property type="taxonomic scope" value="Bacteria"/>
</dbReference>
<dbReference type="PANTHER" id="PTHR43642">
    <property type="entry name" value="HYBRID SIGNAL TRANSDUCTION HISTIDINE KINASE G"/>
    <property type="match status" value="1"/>
</dbReference>
<dbReference type="CDD" id="cd14014">
    <property type="entry name" value="STKc_PknB_like"/>
    <property type="match status" value="1"/>
</dbReference>
<dbReference type="GO" id="GO:0005524">
    <property type="term" value="F:ATP binding"/>
    <property type="evidence" value="ECO:0007669"/>
    <property type="project" value="InterPro"/>
</dbReference>
<dbReference type="SUPFAM" id="SSF55781">
    <property type="entry name" value="GAF domain-like"/>
    <property type="match status" value="1"/>
</dbReference>
<dbReference type="InterPro" id="IPR003018">
    <property type="entry name" value="GAF"/>
</dbReference>
<dbReference type="SMART" id="SM00065">
    <property type="entry name" value="GAF"/>
    <property type="match status" value="1"/>
</dbReference>
<evidence type="ECO:0000313" key="4">
    <source>
        <dbReference type="EMBL" id="ABG52031.1"/>
    </source>
</evidence>
<dbReference type="SUPFAM" id="SSF52540">
    <property type="entry name" value="P-loop containing nucleoside triphosphate hydrolases"/>
    <property type="match status" value="1"/>
</dbReference>
<dbReference type="Pfam" id="PF00069">
    <property type="entry name" value="Pkinase"/>
    <property type="match status" value="1"/>
</dbReference>
<sequence>METNYKLTKQIYESPNSLVFQGLLKPNNQPIILKFLKENYPTPSELTRYKQEYEITRSLNKREQIIIVYDLHRYNNSLVILLEDFGGKSLKLLLPQTQFTLEEFLTIAIQITKGLAVIHTNNIIHKDINPSNIIYNPQTGQLKIIDFGISTRLSQEFIKVFPPHQLEGTLAYIAPEQTGRMNRGIDYRSDFYALGVTFYELLTNQLPFETNDSIELVHCHIAQQPLPPHKLNPNIPNSLSNIIIKLLAKSPEERYQNALGIEADLKKCLSQLESLGKISEFTLGSQDISKKFHISQKLYGREQEIAQLLNTFEKVTQGTTEMILISGYSGIGKSALVNEIHKPITQKRGQFIKGKFDQLQRDIPYSAISQAFHDLIYQLLSEAEITLKIWEKKILEAVGNNGQILIDVIPELEKIIGQQPPVEHLDRSESQNRFNLYFQRFLKVFCEKEHPLVIFIDDLQWADLPSLNLIEQLMSNSDNQYFLMLGAYRNNEVSSTHPLVNTLNKIKQGKVIVNEISLSPLKFTHINQLIADTLSCSSEISKPLAKLIRKKTNGNPFFLTQLLYYLYQESLLVFQEPQSLINTKKHQKCYWQWDIEEIKRVSITDNVVELMVSKIEKLELKTQNILKLAACIGNQFNLEILSIINRKSQTITAQELEYAIQEGLINPLDNNYKIVLLWNAEELSNELPENYLESAKYVPYKFLHDRVQQAAYSLIPEDQKNKLHLQIGRLLLRNLGEYELEKKIFDIVNQLNEGSALITKKSERYELVKLNFKAGKKAKASTAYAPALRYLETGLELLEENSWQNHYQLTLELHVETLEILYLNAKWEQTEELSRTILQKSQNILDQVKVYELIIMSYFAQFKTQKAINIALKALTKLGVSLSQEVVSESEIKNRIKQENESLKLKLKGKTIAELADLPELTDPYKLAAISILQQVRSSTVTTNMSLFVEILLTQLSLCIKYNNPPQAAAIYVSYGALLYGVIGDIDSGYQFGKLSLRLLEKYNVTKFEPLVIHNFFAYIWHWRKLINDKIVEEKLLNTIQKGINIGSNEYVCYTCLLYCLVRFFRGVNLEQVEEDFITYTEVVKKIDQRMSINQIEMLKNITTNLRNESQYKYCLLLGNSQDEDDASLEIYENQRNVYFLFIYYFSKTLVSYFLKDYLIAFKSSQDARKYVMEQMGHLIKPQYNFYSSLSLIAYYNNANTKQQKELLEQVGKNQESMKIWSQCCPENFQHKYDLVAAEKARILGQNWRAQEFYEKAIQGAKKYEFIHEEALAYERASEFYFTFGREEIGQLYLKNAYHCYVCWGAKAKVKQLESEYPQYLLGITNQNKSQGLSTTISTTGNDGEILDLTTVIKASQAISGEIKLENLLHNLMKIVIENAGAQKGFLILNHKGSWVIEAQGKIDSNQVNILQSIPIEFIDPETSIPVLPNKIINYVLRTKKNILLNDATYQGPFINDPYIIARQNKSILCTPLINQGELRGVIYLENNLTTGAFTSERVELLKILSAQAAISIDNSKFYSQILENQAWLDKLNKAYERFVPKQFLQFLDKESIVDVELGDQVQLKMSVLFSDVRNFTTMSEAMTPAENFCFINSFLSRMEPAILENQGFIDKYIGDAIMALFSGNADNAVKAGISMLNQLKEYNQYRANSGHSPVKIGVGINTGLLMLGTVGGQNRMDGTVISDAVNLASRVEGLTKSYGVSLLITEQTFSQLTQPSNYAIRSIDTLKVKGKSQKITVYEVFDADPPAVKEGKLNTLKQFQLARSLYASGHSLEPGKMFAQCLKLNPRDQVAQIYLQRILSTSEK</sequence>
<dbReference type="eggNOG" id="COG3899">
    <property type="taxonomic scope" value="Bacteria"/>
</dbReference>
<dbReference type="GO" id="GO:0035556">
    <property type="term" value="P:intracellular signal transduction"/>
    <property type="evidence" value="ECO:0007669"/>
    <property type="project" value="InterPro"/>
</dbReference>
<evidence type="ECO:0000256" key="1">
    <source>
        <dbReference type="ARBA" id="ARBA00004167"/>
    </source>
</evidence>
<dbReference type="eggNOG" id="COG2114">
    <property type="taxonomic scope" value="Bacteria"/>
</dbReference>
<name>Q110P3_TRIEI</name>
<dbReference type="SMART" id="SM00044">
    <property type="entry name" value="CYCc"/>
    <property type="match status" value="1"/>
</dbReference>
<feature type="domain" description="Protein kinase" evidence="2">
    <location>
        <begin position="5"/>
        <end position="269"/>
    </location>
</feature>
<dbReference type="GO" id="GO:0009190">
    <property type="term" value="P:cyclic nucleotide biosynthetic process"/>
    <property type="evidence" value="ECO:0007669"/>
    <property type="project" value="InterPro"/>
</dbReference>
<dbReference type="InterPro" id="IPR011009">
    <property type="entry name" value="Kinase-like_dom_sf"/>
</dbReference>
<organism evidence="4">
    <name type="scientific">Trichodesmium erythraeum (strain IMS101)</name>
    <dbReference type="NCBI Taxonomy" id="203124"/>
    <lineage>
        <taxon>Bacteria</taxon>
        <taxon>Bacillati</taxon>
        <taxon>Cyanobacteriota</taxon>
        <taxon>Cyanophyceae</taxon>
        <taxon>Oscillatoriophycideae</taxon>
        <taxon>Oscillatoriales</taxon>
        <taxon>Microcoleaceae</taxon>
        <taxon>Trichodesmium</taxon>
    </lineage>
</organism>
<evidence type="ECO:0000259" key="3">
    <source>
        <dbReference type="PROSITE" id="PS50125"/>
    </source>
</evidence>
<dbReference type="SUPFAM" id="SSF55073">
    <property type="entry name" value="Nucleotide cyclase"/>
    <property type="match status" value="1"/>
</dbReference>
<dbReference type="EMBL" id="CP000393">
    <property type="protein sequence ID" value="ABG52031.1"/>
    <property type="molecule type" value="Genomic_DNA"/>
</dbReference>
<dbReference type="Pfam" id="PF01590">
    <property type="entry name" value="GAF"/>
    <property type="match status" value="1"/>
</dbReference>
<dbReference type="Gene3D" id="1.10.510.10">
    <property type="entry name" value="Transferase(Phosphotransferase) domain 1"/>
    <property type="match status" value="1"/>
</dbReference>
<dbReference type="PROSITE" id="PS50011">
    <property type="entry name" value="PROTEIN_KINASE_DOM"/>
    <property type="match status" value="1"/>
</dbReference>